<dbReference type="InterPro" id="IPR005118">
    <property type="entry name" value="TRCF_C"/>
</dbReference>
<keyword evidence="2 9" id="KW-0547">Nucleotide-binding</keyword>
<evidence type="ECO:0000256" key="2">
    <source>
        <dbReference type="ARBA" id="ARBA00022741"/>
    </source>
</evidence>
<dbReference type="Gene3D" id="3.30.2060.10">
    <property type="entry name" value="Penicillin-binding protein 1b domain"/>
    <property type="match status" value="1"/>
</dbReference>
<dbReference type="InterPro" id="IPR014001">
    <property type="entry name" value="Helicase_ATP-bd"/>
</dbReference>
<keyword evidence="3 9" id="KW-0227">DNA damage</keyword>
<dbReference type="EC" id="3.6.4.-" evidence="9"/>
<sequence>MKLSDLLSLYAVRPQLAAMEDIARRKNAPATFCEGLHASAAAMVFAALQVRLHANLKNNCPTLLFVADDEETAGYFYHDLIQLLGEADVFFYPSMFKRAVKYGQRDAANDILRTEVLDRLASQNPAGTCIVTFPAALATRVAAKADMAAKTIVIEEEGHYDLTELEERLLEFGFKRKDYVYEPGDFAVRGSILDVYSFASEFPFRIDFFGDDVDSIRSFEVQTQLSKERLQAVTIVPDVGAAGGDNVAFTDYLPESSLVITREPEYIRDVINNIYDEGFTREAAMSGEWAAYEGERDTDLSQADLPTPQAEPDKGKLLVKGDEIYDRLRAFPNFLLAQGTTPAAAKIQFHTTPQPIFHKNFDLVQRAFSDYLDQNYTIYITADSRKQQQRLADILAEKGGNSTFTPVDQTLHAGFSDEDLRICCFTDHQIFDRYHKYSLRSDHARDAKMALTLNELLQFHPGDYIVHLDHGVGRFAGLVRIPAADGSQQEMIKLTYQHDDIVLVSIHALHKLSKYKGREGTPPHLSRLGTGAWEKMKDRTKKKIKDIARNLIKLYSQRKEEKGYAFSADSFLQQELEASFTYEDTPDQLKVTQEVKADMESLRPMDRLVCGDVGFGKTEIAVRAALKAAVDNKQVAVLVPTTVLALQHYRTFAERLKGFPVRVAYLSRAKSAKETKSILHDLAEGHINIIVGTHKLIGKTVRFQDLGLLIIDEEQKFGVAVKERLRELKVNVDTLTMSATPIPRTLQFSLMGARDLSVIQTPPPNRRPIQTEIHTFNHEIIAEAVNFEMSRNGQVFIVTNRVASLGGLKALVEKYVPDARVVVGHGQMAPAELEKIILDFVNYDYDVLISTTIVENGIDIPNANTILIDAAHTFGLSDLHQMRGRVGRSSQKAFCYLLAPPLSVLKDDARRRLQAIEEFSDLGSGIHIAMQDLDIRGAGNLLGAEQSGFIADLGYETYQKILAEAVSELKSEEFADLYADSLRKTNLTGDFFVDECNVECDLHAFFPETYVPGATERMMLYRELDGLTTDDQLAAFRKRMEDRFGKLPPEGDELLAIVPLRRSGRKLGAEKITLKQRRMTLYFISKTDSPFYKSATFDRLIAFATTNFRRCELKESGGKRRMIIKDIGSVGQALHLLQSLTGN</sequence>
<keyword evidence="1 9" id="KW-0963">Cytoplasm</keyword>
<dbReference type="Proteomes" id="UP000704068">
    <property type="component" value="Unassembled WGS sequence"/>
</dbReference>
<dbReference type="PROSITE" id="PS51194">
    <property type="entry name" value="HELICASE_CTER"/>
    <property type="match status" value="1"/>
</dbReference>
<comment type="caution">
    <text evidence="12">The sequence shown here is derived from an EMBL/GenBank/DDBJ whole genome shotgun (WGS) entry which is preliminary data.</text>
</comment>
<dbReference type="GO" id="GO:0000716">
    <property type="term" value="P:transcription-coupled nucleotide-excision repair, DNA damage recognition"/>
    <property type="evidence" value="ECO:0007669"/>
    <property type="project" value="UniProtKB-UniRule"/>
</dbReference>
<dbReference type="InterPro" id="IPR003711">
    <property type="entry name" value="CarD-like/TRCF_RID"/>
</dbReference>
<keyword evidence="7 9" id="KW-0238">DNA-binding</keyword>
<keyword evidence="4 9" id="KW-0378">Hydrolase</keyword>
<protein>
    <recommendedName>
        <fullName evidence="9">Transcription-repair-coupling factor</fullName>
        <shortName evidence="9">TRCF</shortName>
        <ecNumber evidence="9">3.6.4.-</ecNumber>
    </recommendedName>
</protein>
<proteinExistence type="inferred from homology"/>
<dbReference type="InterPro" id="IPR011545">
    <property type="entry name" value="DEAD/DEAH_box_helicase_dom"/>
</dbReference>
<dbReference type="InterPro" id="IPR037235">
    <property type="entry name" value="TRCF-like_C_D7"/>
</dbReference>
<keyword evidence="6 9" id="KW-0067">ATP-binding</keyword>
<dbReference type="PANTHER" id="PTHR47964:SF1">
    <property type="entry name" value="ATP-DEPENDENT DNA HELICASE HOMOLOG RECG, CHLOROPLASTIC"/>
    <property type="match status" value="1"/>
</dbReference>
<dbReference type="NCBIfam" id="TIGR00580">
    <property type="entry name" value="mfd"/>
    <property type="match status" value="1"/>
</dbReference>
<dbReference type="EMBL" id="JABZGR010000003">
    <property type="protein sequence ID" value="MBF0969799.1"/>
    <property type="molecule type" value="Genomic_DNA"/>
</dbReference>
<dbReference type="PANTHER" id="PTHR47964">
    <property type="entry name" value="ATP-DEPENDENT DNA HELICASE HOMOLOG RECG, CHLOROPLASTIC"/>
    <property type="match status" value="1"/>
</dbReference>
<dbReference type="HAMAP" id="MF_00969">
    <property type="entry name" value="TRCF"/>
    <property type="match status" value="1"/>
</dbReference>
<dbReference type="Pfam" id="PF17757">
    <property type="entry name" value="UvrB_inter"/>
    <property type="match status" value="1"/>
</dbReference>
<dbReference type="SUPFAM" id="SSF52540">
    <property type="entry name" value="P-loop containing nucleoside triphosphate hydrolases"/>
    <property type="match status" value="4"/>
</dbReference>
<dbReference type="GO" id="GO:0016787">
    <property type="term" value="F:hydrolase activity"/>
    <property type="evidence" value="ECO:0007669"/>
    <property type="project" value="UniProtKB-KW"/>
</dbReference>
<feature type="domain" description="Helicase C-terminal" evidence="11">
    <location>
        <begin position="779"/>
        <end position="934"/>
    </location>
</feature>
<dbReference type="InterPro" id="IPR004576">
    <property type="entry name" value="Mfd"/>
</dbReference>
<keyword evidence="8 9" id="KW-0234">DNA repair</keyword>
<reference evidence="12" key="1">
    <citation type="submission" date="2020-04" db="EMBL/GenBank/DDBJ databases">
        <title>Deep metagenomics examines the oral microbiome during advanced dental caries in children, revealing novel taxa and co-occurrences with host molecules.</title>
        <authorList>
            <person name="Baker J.L."/>
            <person name="Morton J.T."/>
            <person name="Dinis M."/>
            <person name="Alvarez R."/>
            <person name="Tran N.C."/>
            <person name="Knight R."/>
            <person name="Edlund A."/>
        </authorList>
    </citation>
    <scope>NUCLEOTIDE SEQUENCE</scope>
    <source>
        <strain evidence="12">JCVI_34_bin.1</strain>
    </source>
</reference>
<evidence type="ECO:0000256" key="8">
    <source>
        <dbReference type="ARBA" id="ARBA00023204"/>
    </source>
</evidence>
<dbReference type="InterPro" id="IPR047112">
    <property type="entry name" value="RecG/Mfd"/>
</dbReference>
<evidence type="ECO:0000256" key="9">
    <source>
        <dbReference type="HAMAP-Rule" id="MF_00969"/>
    </source>
</evidence>
<dbReference type="InterPro" id="IPR001650">
    <property type="entry name" value="Helicase_C-like"/>
</dbReference>
<dbReference type="InterPro" id="IPR036101">
    <property type="entry name" value="CarD-like/TRCF_RID_sf"/>
</dbReference>
<dbReference type="SMART" id="SM00487">
    <property type="entry name" value="DEXDc"/>
    <property type="match status" value="1"/>
</dbReference>
<evidence type="ECO:0000256" key="4">
    <source>
        <dbReference type="ARBA" id="ARBA00022801"/>
    </source>
</evidence>
<feature type="domain" description="Helicase ATP-binding" evidence="10">
    <location>
        <begin position="598"/>
        <end position="759"/>
    </location>
</feature>
<dbReference type="AlphaFoldDB" id="A0A929RY37"/>
<evidence type="ECO:0000313" key="13">
    <source>
        <dbReference type="Proteomes" id="UP000704068"/>
    </source>
</evidence>
<dbReference type="Gene3D" id="2.40.10.170">
    <property type="match status" value="1"/>
</dbReference>
<evidence type="ECO:0000259" key="10">
    <source>
        <dbReference type="PROSITE" id="PS51192"/>
    </source>
</evidence>
<dbReference type="SUPFAM" id="SSF143517">
    <property type="entry name" value="TRCF domain-like"/>
    <property type="match status" value="1"/>
</dbReference>
<dbReference type="Gene3D" id="3.90.1150.50">
    <property type="entry name" value="Transcription-repair-coupling factor, D7 domain"/>
    <property type="match status" value="1"/>
</dbReference>
<comment type="subcellular location">
    <subcellularLocation>
        <location evidence="9">Cytoplasm</location>
    </subcellularLocation>
</comment>
<dbReference type="Pfam" id="PF00271">
    <property type="entry name" value="Helicase_C"/>
    <property type="match status" value="1"/>
</dbReference>
<dbReference type="PROSITE" id="PS51192">
    <property type="entry name" value="HELICASE_ATP_BIND_1"/>
    <property type="match status" value="1"/>
</dbReference>
<dbReference type="Pfam" id="PF02559">
    <property type="entry name" value="CarD_TRCF_RID"/>
    <property type="match status" value="1"/>
</dbReference>
<dbReference type="InterPro" id="IPR041471">
    <property type="entry name" value="UvrB_inter"/>
</dbReference>
<name>A0A929RY37_9BACT</name>
<evidence type="ECO:0000256" key="6">
    <source>
        <dbReference type="ARBA" id="ARBA00022840"/>
    </source>
</evidence>
<comment type="similarity">
    <text evidence="9">In the N-terminal section; belongs to the UvrB family.</text>
</comment>
<dbReference type="Pfam" id="PF03461">
    <property type="entry name" value="TRCF"/>
    <property type="match status" value="1"/>
</dbReference>
<dbReference type="InterPro" id="IPR027417">
    <property type="entry name" value="P-loop_NTPase"/>
</dbReference>
<organism evidence="12 13">
    <name type="scientific">Alloprevotella tannerae</name>
    <dbReference type="NCBI Taxonomy" id="76122"/>
    <lineage>
        <taxon>Bacteria</taxon>
        <taxon>Pseudomonadati</taxon>
        <taxon>Bacteroidota</taxon>
        <taxon>Bacteroidia</taxon>
        <taxon>Bacteroidales</taxon>
        <taxon>Prevotellaceae</taxon>
        <taxon>Alloprevotella</taxon>
    </lineage>
</organism>
<evidence type="ECO:0000256" key="5">
    <source>
        <dbReference type="ARBA" id="ARBA00022806"/>
    </source>
</evidence>
<dbReference type="SMART" id="SM01058">
    <property type="entry name" value="CarD_TRCF"/>
    <property type="match status" value="1"/>
</dbReference>
<evidence type="ECO:0000259" key="11">
    <source>
        <dbReference type="PROSITE" id="PS51194"/>
    </source>
</evidence>
<dbReference type="SUPFAM" id="SSF141259">
    <property type="entry name" value="CarD-like"/>
    <property type="match status" value="1"/>
</dbReference>
<dbReference type="Gene3D" id="3.40.50.11180">
    <property type="match status" value="1"/>
</dbReference>
<dbReference type="SMART" id="SM00982">
    <property type="entry name" value="TRCF"/>
    <property type="match status" value="1"/>
</dbReference>
<evidence type="ECO:0000313" key="12">
    <source>
        <dbReference type="EMBL" id="MBF0969799.1"/>
    </source>
</evidence>
<dbReference type="SMART" id="SM00490">
    <property type="entry name" value="HELICc"/>
    <property type="match status" value="1"/>
</dbReference>
<comment type="similarity">
    <text evidence="9">In the C-terminal section; belongs to the helicase family. RecG subfamily.</text>
</comment>
<gene>
    <name evidence="9 12" type="primary">mfd</name>
    <name evidence="12" type="ORF">HXK21_01970</name>
</gene>
<dbReference type="GO" id="GO:0003678">
    <property type="term" value="F:DNA helicase activity"/>
    <property type="evidence" value="ECO:0007669"/>
    <property type="project" value="TreeGrafter"/>
</dbReference>
<evidence type="ECO:0000256" key="1">
    <source>
        <dbReference type="ARBA" id="ARBA00022490"/>
    </source>
</evidence>
<dbReference type="Gene3D" id="3.40.50.300">
    <property type="entry name" value="P-loop containing nucleotide triphosphate hydrolases"/>
    <property type="match status" value="2"/>
</dbReference>
<dbReference type="GO" id="GO:0003684">
    <property type="term" value="F:damaged DNA binding"/>
    <property type="evidence" value="ECO:0007669"/>
    <property type="project" value="InterPro"/>
</dbReference>
<dbReference type="GO" id="GO:0005524">
    <property type="term" value="F:ATP binding"/>
    <property type="evidence" value="ECO:0007669"/>
    <property type="project" value="UniProtKB-UniRule"/>
</dbReference>
<dbReference type="GO" id="GO:0006355">
    <property type="term" value="P:regulation of DNA-templated transcription"/>
    <property type="evidence" value="ECO:0007669"/>
    <property type="project" value="UniProtKB-UniRule"/>
</dbReference>
<dbReference type="CDD" id="cd17991">
    <property type="entry name" value="DEXHc_TRCF"/>
    <property type="match status" value="1"/>
</dbReference>
<dbReference type="GO" id="GO:0005737">
    <property type="term" value="C:cytoplasm"/>
    <property type="evidence" value="ECO:0007669"/>
    <property type="project" value="UniProtKB-SubCell"/>
</dbReference>
<comment type="function">
    <text evidence="9">Couples transcription and DNA repair by recognizing RNA polymerase (RNAP) stalled at DNA lesions. Mediates ATP-dependent release of RNAP and its truncated transcript from the DNA, and recruitment of nucleotide excision repair machinery to the damaged site.</text>
</comment>
<accession>A0A929RY37</accession>
<evidence type="ECO:0000256" key="7">
    <source>
        <dbReference type="ARBA" id="ARBA00023125"/>
    </source>
</evidence>
<evidence type="ECO:0000256" key="3">
    <source>
        <dbReference type="ARBA" id="ARBA00022763"/>
    </source>
</evidence>
<dbReference type="Pfam" id="PF00270">
    <property type="entry name" value="DEAD"/>
    <property type="match status" value="1"/>
</dbReference>
<keyword evidence="5" id="KW-0347">Helicase</keyword>